<keyword evidence="1" id="KW-0472">Membrane</keyword>
<feature type="transmembrane region" description="Helical" evidence="1">
    <location>
        <begin position="12"/>
        <end position="31"/>
    </location>
</feature>
<dbReference type="EMBL" id="MLFT02000001">
    <property type="protein sequence ID" value="PHT59931.1"/>
    <property type="molecule type" value="Genomic_DNA"/>
</dbReference>
<protein>
    <submittedName>
        <fullName evidence="2">Uncharacterized protein</fullName>
    </submittedName>
</protein>
<accession>A0A2G2XRE9</accession>
<keyword evidence="1" id="KW-0812">Transmembrane</keyword>
<reference evidence="3" key="2">
    <citation type="journal article" date="2017" name="J. Anim. Genet.">
        <title>Multiple reference genome sequences of hot pepper reveal the massive evolution of plant disease resistance genes by retroduplication.</title>
        <authorList>
            <person name="Kim S."/>
            <person name="Park J."/>
            <person name="Yeom S.-I."/>
            <person name="Kim Y.-M."/>
            <person name="Seo E."/>
            <person name="Kim K.-T."/>
            <person name="Kim M.-S."/>
            <person name="Lee J.M."/>
            <person name="Cheong K."/>
            <person name="Shin H.-S."/>
            <person name="Kim S.-B."/>
            <person name="Han K."/>
            <person name="Lee J."/>
            <person name="Park M."/>
            <person name="Lee H.-A."/>
            <person name="Lee H.-Y."/>
            <person name="Lee Y."/>
            <person name="Oh S."/>
            <person name="Lee J.H."/>
            <person name="Choi E."/>
            <person name="Choi E."/>
            <person name="Lee S.E."/>
            <person name="Jeon J."/>
            <person name="Kim H."/>
            <person name="Choi G."/>
            <person name="Song H."/>
            <person name="Lee J."/>
            <person name="Lee S.-C."/>
            <person name="Kwon J.-K."/>
            <person name="Lee H.-Y."/>
            <person name="Koo N."/>
            <person name="Hong Y."/>
            <person name="Kim R.W."/>
            <person name="Kang W.-H."/>
            <person name="Huh J.H."/>
            <person name="Kang B.-C."/>
            <person name="Yang T.-J."/>
            <person name="Lee Y.-H."/>
            <person name="Bennetzen J.L."/>
            <person name="Choi D."/>
        </authorList>
    </citation>
    <scope>NUCLEOTIDE SEQUENCE [LARGE SCALE GENOMIC DNA]</scope>
    <source>
        <strain evidence="3">cv. PBC81</strain>
    </source>
</reference>
<evidence type="ECO:0000313" key="3">
    <source>
        <dbReference type="Proteomes" id="UP000224567"/>
    </source>
</evidence>
<proteinExistence type="predicted"/>
<keyword evidence="1" id="KW-1133">Transmembrane helix</keyword>
<comment type="caution">
    <text evidence="2">The sequence shown here is derived from an EMBL/GenBank/DDBJ whole genome shotgun (WGS) entry which is preliminary data.</text>
</comment>
<evidence type="ECO:0000256" key="1">
    <source>
        <dbReference type="SAM" id="Phobius"/>
    </source>
</evidence>
<dbReference type="AlphaFoldDB" id="A0A2G2XRE9"/>
<keyword evidence="3" id="KW-1185">Reference proteome</keyword>
<reference evidence="2 3" key="1">
    <citation type="journal article" date="2017" name="Genome Biol.">
        <title>New reference genome sequences of hot pepper reveal the massive evolution of plant disease-resistance genes by retroduplication.</title>
        <authorList>
            <person name="Kim S."/>
            <person name="Park J."/>
            <person name="Yeom S.I."/>
            <person name="Kim Y.M."/>
            <person name="Seo E."/>
            <person name="Kim K.T."/>
            <person name="Kim M.S."/>
            <person name="Lee J.M."/>
            <person name="Cheong K."/>
            <person name="Shin H.S."/>
            <person name="Kim S.B."/>
            <person name="Han K."/>
            <person name="Lee J."/>
            <person name="Park M."/>
            <person name="Lee H.A."/>
            <person name="Lee H.Y."/>
            <person name="Lee Y."/>
            <person name="Oh S."/>
            <person name="Lee J.H."/>
            <person name="Choi E."/>
            <person name="Choi E."/>
            <person name="Lee S.E."/>
            <person name="Jeon J."/>
            <person name="Kim H."/>
            <person name="Choi G."/>
            <person name="Song H."/>
            <person name="Lee J."/>
            <person name="Lee S.C."/>
            <person name="Kwon J.K."/>
            <person name="Lee H.Y."/>
            <person name="Koo N."/>
            <person name="Hong Y."/>
            <person name="Kim R.W."/>
            <person name="Kang W.H."/>
            <person name="Huh J.H."/>
            <person name="Kang B.C."/>
            <person name="Yang T.J."/>
            <person name="Lee Y.H."/>
            <person name="Bennetzen J.L."/>
            <person name="Choi D."/>
        </authorList>
    </citation>
    <scope>NUCLEOTIDE SEQUENCE [LARGE SCALE GENOMIC DNA]</scope>
    <source>
        <strain evidence="3">cv. PBC81</strain>
    </source>
</reference>
<evidence type="ECO:0000313" key="2">
    <source>
        <dbReference type="EMBL" id="PHT59931.1"/>
    </source>
</evidence>
<organism evidence="2 3">
    <name type="scientific">Capsicum baccatum</name>
    <name type="common">Peruvian pepper</name>
    <dbReference type="NCBI Taxonomy" id="33114"/>
    <lineage>
        <taxon>Eukaryota</taxon>
        <taxon>Viridiplantae</taxon>
        <taxon>Streptophyta</taxon>
        <taxon>Embryophyta</taxon>
        <taxon>Tracheophyta</taxon>
        <taxon>Spermatophyta</taxon>
        <taxon>Magnoliopsida</taxon>
        <taxon>eudicotyledons</taxon>
        <taxon>Gunneridae</taxon>
        <taxon>Pentapetalae</taxon>
        <taxon>asterids</taxon>
        <taxon>lamiids</taxon>
        <taxon>Solanales</taxon>
        <taxon>Solanaceae</taxon>
        <taxon>Solanoideae</taxon>
        <taxon>Capsiceae</taxon>
        <taxon>Capsicum</taxon>
    </lineage>
</organism>
<dbReference type="Proteomes" id="UP000224567">
    <property type="component" value="Unassembled WGS sequence"/>
</dbReference>
<name>A0A2G2XRE9_CAPBA</name>
<gene>
    <name evidence="2" type="ORF">CQW23_02294</name>
</gene>
<sequence length="95" mass="11062">MSSSDFEQSHSVIIDVVILIVVVSASRVLFYPYVNRVVHQLFIFFGEVAYVLKDEILRWQVREEEDKRERGSFIANCKASLEFSSVASANLWWFL</sequence>